<accession>A0AAV0Z9S6</accession>
<evidence type="ECO:0000256" key="3">
    <source>
        <dbReference type="SAM" id="MobiDB-lite"/>
    </source>
</evidence>
<dbReference type="PROSITE" id="PS50935">
    <property type="entry name" value="SSB"/>
    <property type="match status" value="1"/>
</dbReference>
<dbReference type="InterPro" id="IPR011344">
    <property type="entry name" value="ssDNA-bd"/>
</dbReference>
<dbReference type="GO" id="GO:0006264">
    <property type="term" value="P:mitochondrial DNA replication"/>
    <property type="evidence" value="ECO:0007669"/>
    <property type="project" value="TreeGrafter"/>
</dbReference>
<dbReference type="GO" id="GO:0042645">
    <property type="term" value="C:mitochondrial nucleoid"/>
    <property type="evidence" value="ECO:0007669"/>
    <property type="project" value="TreeGrafter"/>
</dbReference>
<dbReference type="Gene3D" id="2.40.50.140">
    <property type="entry name" value="Nucleic acid-binding proteins"/>
    <property type="match status" value="1"/>
</dbReference>
<evidence type="ECO:0000256" key="2">
    <source>
        <dbReference type="PROSITE-ProRule" id="PRU00252"/>
    </source>
</evidence>
<sequence length="390" mass="44594">MNSLRRVWSSSNSALLRFRYRNSSYYSSTTTTTTTATRKFKSKFSKPTEIPFQPKLANSVNLIGSVNKAVQFETSTDGNPFASTVISTLHHNPSSLSIPVVFQGDLAHIANFHLKQNDVVHVVGQISADPKHSKPQYQFQVMVQSLSFVQDYPLVKKASLTSKQTFDSSSEREDEEIKSSEKDIHSKQTEEHDKRKSWKDVLNKPSRWQVFHSTKESPKGAALESKTDGQLQPELKQTITTAKKYPDSLSNSWDYLLNDPKQWLDFRGSKRSGLVNPRYPDFKRKDGSVPIWIDKAPKWVLSKLEELEFDVPAVKSKQAKDSKRLCDESWNDLVQNPAKWWDNRLEKRNARYPDFRHKDTGVGLWLKGSPSWVLPKLPPLKPKQESAQTS</sequence>
<gene>
    <name evidence="4" type="ORF">VFH_I150320</name>
</gene>
<proteinExistence type="predicted"/>
<evidence type="ECO:0000313" key="5">
    <source>
        <dbReference type="Proteomes" id="UP001157006"/>
    </source>
</evidence>
<organism evidence="4 5">
    <name type="scientific">Vicia faba</name>
    <name type="common">Broad bean</name>
    <name type="synonym">Faba vulgaris</name>
    <dbReference type="NCBI Taxonomy" id="3906"/>
    <lineage>
        <taxon>Eukaryota</taxon>
        <taxon>Viridiplantae</taxon>
        <taxon>Streptophyta</taxon>
        <taxon>Embryophyta</taxon>
        <taxon>Tracheophyta</taxon>
        <taxon>Spermatophyta</taxon>
        <taxon>Magnoliopsida</taxon>
        <taxon>eudicotyledons</taxon>
        <taxon>Gunneridae</taxon>
        <taxon>Pentapetalae</taxon>
        <taxon>rosids</taxon>
        <taxon>fabids</taxon>
        <taxon>Fabales</taxon>
        <taxon>Fabaceae</taxon>
        <taxon>Papilionoideae</taxon>
        <taxon>50 kb inversion clade</taxon>
        <taxon>NPAAA clade</taxon>
        <taxon>Hologalegina</taxon>
        <taxon>IRL clade</taxon>
        <taxon>Fabeae</taxon>
        <taxon>Vicia</taxon>
    </lineage>
</organism>
<dbReference type="AlphaFoldDB" id="A0AAV0Z9S6"/>
<feature type="compositionally biased region" description="Basic and acidic residues" evidence="3">
    <location>
        <begin position="169"/>
        <end position="199"/>
    </location>
</feature>
<dbReference type="EMBL" id="OX451735">
    <property type="protein sequence ID" value="CAI8594621.1"/>
    <property type="molecule type" value="Genomic_DNA"/>
</dbReference>
<feature type="region of interest" description="Disordered" evidence="3">
    <location>
        <begin position="163"/>
        <end position="199"/>
    </location>
</feature>
<protein>
    <submittedName>
        <fullName evidence="4">Uncharacterized protein</fullName>
    </submittedName>
</protein>
<dbReference type="PANTHER" id="PTHR10302">
    <property type="entry name" value="SINGLE-STRANDED DNA-BINDING PROTEIN"/>
    <property type="match status" value="1"/>
</dbReference>
<dbReference type="InterPro" id="IPR000424">
    <property type="entry name" value="Primosome_PriB/ssb"/>
</dbReference>
<dbReference type="Proteomes" id="UP001157006">
    <property type="component" value="Chromosome 1S"/>
</dbReference>
<dbReference type="GO" id="GO:0003697">
    <property type="term" value="F:single-stranded DNA binding"/>
    <property type="evidence" value="ECO:0007669"/>
    <property type="project" value="InterPro"/>
</dbReference>
<reference evidence="4 5" key="1">
    <citation type="submission" date="2023-01" db="EMBL/GenBank/DDBJ databases">
        <authorList>
            <person name="Kreplak J."/>
        </authorList>
    </citation>
    <scope>NUCLEOTIDE SEQUENCE [LARGE SCALE GENOMIC DNA]</scope>
</reference>
<name>A0AAV0Z9S6_VICFA</name>
<evidence type="ECO:0000256" key="1">
    <source>
        <dbReference type="ARBA" id="ARBA00023125"/>
    </source>
</evidence>
<keyword evidence="5" id="KW-1185">Reference proteome</keyword>
<dbReference type="SUPFAM" id="SSF50249">
    <property type="entry name" value="Nucleic acid-binding proteins"/>
    <property type="match status" value="1"/>
</dbReference>
<dbReference type="PANTHER" id="PTHR10302:SF23">
    <property type="entry name" value="PROTEIN OSB4, CHLOROPLASTIC"/>
    <property type="match status" value="1"/>
</dbReference>
<feature type="region of interest" description="Disordered" evidence="3">
    <location>
        <begin position="368"/>
        <end position="390"/>
    </location>
</feature>
<keyword evidence="1 2" id="KW-0238">DNA-binding</keyword>
<evidence type="ECO:0000313" key="4">
    <source>
        <dbReference type="EMBL" id="CAI8594621.1"/>
    </source>
</evidence>
<dbReference type="InterPro" id="IPR012340">
    <property type="entry name" value="NA-bd_OB-fold"/>
</dbReference>